<evidence type="ECO:0000256" key="1">
    <source>
        <dbReference type="SAM" id="Coils"/>
    </source>
</evidence>
<accession>A0ABP0EYT0</accession>
<dbReference type="EMBL" id="CAWYQH010000001">
    <property type="protein sequence ID" value="CAK8671222.1"/>
    <property type="molecule type" value="Genomic_DNA"/>
</dbReference>
<evidence type="ECO:0000256" key="2">
    <source>
        <dbReference type="SAM" id="MobiDB-lite"/>
    </source>
</evidence>
<dbReference type="Proteomes" id="UP001642483">
    <property type="component" value="Unassembled WGS sequence"/>
</dbReference>
<evidence type="ECO:0000313" key="4">
    <source>
        <dbReference type="Proteomes" id="UP001642483"/>
    </source>
</evidence>
<proteinExistence type="predicted"/>
<organism evidence="3 4">
    <name type="scientific">Clavelina lepadiformis</name>
    <name type="common">Light-bulb sea squirt</name>
    <name type="synonym">Ascidia lepadiformis</name>
    <dbReference type="NCBI Taxonomy" id="159417"/>
    <lineage>
        <taxon>Eukaryota</taxon>
        <taxon>Metazoa</taxon>
        <taxon>Chordata</taxon>
        <taxon>Tunicata</taxon>
        <taxon>Ascidiacea</taxon>
        <taxon>Aplousobranchia</taxon>
        <taxon>Clavelinidae</taxon>
        <taxon>Clavelina</taxon>
    </lineage>
</organism>
<protein>
    <submittedName>
        <fullName evidence="3">Uncharacterized protein</fullName>
    </submittedName>
</protein>
<keyword evidence="1" id="KW-0175">Coiled coil</keyword>
<feature type="coiled-coil region" evidence="1">
    <location>
        <begin position="50"/>
        <end position="119"/>
    </location>
</feature>
<name>A0ABP0EYT0_CLALP</name>
<feature type="compositionally biased region" description="Basic and acidic residues" evidence="2">
    <location>
        <begin position="163"/>
        <end position="177"/>
    </location>
</feature>
<gene>
    <name evidence="3" type="ORF">CVLEPA_LOCUS278</name>
</gene>
<comment type="caution">
    <text evidence="3">The sequence shown here is derived from an EMBL/GenBank/DDBJ whole genome shotgun (WGS) entry which is preliminary data.</text>
</comment>
<reference evidence="3 4" key="1">
    <citation type="submission" date="2024-02" db="EMBL/GenBank/DDBJ databases">
        <authorList>
            <person name="Daric V."/>
            <person name="Darras S."/>
        </authorList>
    </citation>
    <scope>NUCLEOTIDE SEQUENCE [LARGE SCALE GENOMIC DNA]</scope>
</reference>
<evidence type="ECO:0000313" key="3">
    <source>
        <dbReference type="EMBL" id="CAK8671222.1"/>
    </source>
</evidence>
<keyword evidence="4" id="KW-1185">Reference proteome</keyword>
<sequence length="216" mass="25075">MTEEQGTFPSAKSEIEYLRSKILEFETTLDSLQTTLEIERKRSDDLFTDLEMVEKRNEELINTTSILKQKISHANLENDKYWSILEVTNSELILKVKELEEQKARYEELQGEQASDEMEMWQHHPAMGGQQYGTNTVCKTVRNEEKYCPGNLTNTKSLMPGSGREKDEASQKMEQKNNSELSAALHQKQTEARRARQVFHDLQQSFNNLKLLLETI</sequence>
<feature type="region of interest" description="Disordered" evidence="2">
    <location>
        <begin position="153"/>
        <end position="191"/>
    </location>
</feature>